<feature type="compositionally biased region" description="Basic and acidic residues" evidence="12">
    <location>
        <begin position="440"/>
        <end position="513"/>
    </location>
</feature>
<evidence type="ECO:0000256" key="8">
    <source>
        <dbReference type="ARBA" id="ARBA00022833"/>
    </source>
</evidence>
<keyword evidence="6" id="KW-0479">Metal-binding</keyword>
<sequence length="929" mass="96377">MVERRRPSPVPRGPDPPRRVRPSDYPEPVTTALYRRYRPDSFADVIGQEHVTDPLRAALRADRATHAYLFSGPRGCGKTTSARILARCLNCAKGPTDTPCGVCDSCVELARGGPGSLDVVEIDAASHGGVDDARDLRERAVFAPARDRYKVFIIDEAHMVTPQGFNALLKLVEEPPAHVKFVFATTEPEKVIGTIRSRTHHYPFRLVPPAVLQGYLGTLCEAEHIAVDNGVLPLVVRAGGGSVRDSLSVLDQLMAGASEDGVSYDLASALLGFTPVTLLDDVVGALAAGDGAALFRVVDHVVESGRDPRRFVEDLLDRMRDLIVIAASGSEAETVLRALPSDEVERMRPQAAALGAHRLSTAADIVNTGLTEMVGATSPRLLLELVLTRAMLAIGGLGEAPAAAAPAARGASVAPIATVVPPVAAPVVREAPATAIQAAERPRTEPAERRPAEQRPTEQRPTEQRQQQEQRAPEQRRPEQRQPVERPEPEQRATERSARERPPAREDAAETRPAEPAANAAPAQPTSDAGAVDGTELRRRWPEVLETLAGSSRATWTLISQHAQPGEVTADSVTLLFPTSGLISAFTSRDGGSTVSQAIFETVGLRLRVIVDVAGPDGGPGGGGGRGGGNDGADGQGGQRGPSAPGGAAGSGQGRPASDGRGGRDGQRDQTRAQAPSARTTFDDVGPEPDEDPFGPEDPGLAWAATEDPEAAATGGPAPTPAPPSAAPAAVTRSISAPAPAATIAPAPVAAPVANAEPAPAERRAVSEAVARALADWDAPQAPGAPADELTEDSSDAVEVADVPHIRSHLSVVAPASDAATTPPTSPPPTEDTAAHALATDGPVAAPATGGLAPVIDLHARTRAHAAPSGTIEDLPPAPWEEVDEEELREAGSSVPSAASGPMGATLVAKMLGGVVIDEIVDGVSDLRR</sequence>
<dbReference type="InterPro" id="IPR027417">
    <property type="entry name" value="P-loop_NTPase"/>
</dbReference>
<dbReference type="InterPro" id="IPR050238">
    <property type="entry name" value="DNA_Rep/Repair_Clamp_Loader"/>
</dbReference>
<gene>
    <name evidence="14" type="ORF">SERN_0786</name>
</gene>
<feature type="domain" description="AAA+ ATPase" evidence="13">
    <location>
        <begin position="64"/>
        <end position="212"/>
    </location>
</feature>
<dbReference type="CDD" id="cd00009">
    <property type="entry name" value="AAA"/>
    <property type="match status" value="1"/>
</dbReference>
<evidence type="ECO:0000256" key="9">
    <source>
        <dbReference type="ARBA" id="ARBA00022840"/>
    </source>
</evidence>
<dbReference type="GO" id="GO:0005524">
    <property type="term" value="F:ATP binding"/>
    <property type="evidence" value="ECO:0007669"/>
    <property type="project" value="UniProtKB-KW"/>
</dbReference>
<feature type="compositionally biased region" description="Acidic residues" evidence="12">
    <location>
        <begin position="685"/>
        <end position="695"/>
    </location>
</feature>
<dbReference type="FunFam" id="3.40.50.300:FF:000014">
    <property type="entry name" value="DNA polymerase III subunit gamma/tau"/>
    <property type="match status" value="1"/>
</dbReference>
<evidence type="ECO:0000256" key="3">
    <source>
        <dbReference type="ARBA" id="ARBA00022679"/>
    </source>
</evidence>
<dbReference type="InterPro" id="IPR045085">
    <property type="entry name" value="HLD_clamp_pol_III_gamma_tau"/>
</dbReference>
<feature type="region of interest" description="Disordered" evidence="12">
    <location>
        <begin position="1"/>
        <end position="27"/>
    </location>
</feature>
<evidence type="ECO:0000256" key="7">
    <source>
        <dbReference type="ARBA" id="ARBA00022741"/>
    </source>
</evidence>
<evidence type="ECO:0000256" key="4">
    <source>
        <dbReference type="ARBA" id="ARBA00022695"/>
    </source>
</evidence>
<dbReference type="InterPro" id="IPR003593">
    <property type="entry name" value="AAA+_ATPase"/>
</dbReference>
<feature type="region of interest" description="Disordered" evidence="12">
    <location>
        <begin position="616"/>
        <end position="733"/>
    </location>
</feature>
<dbReference type="SMART" id="SM00382">
    <property type="entry name" value="AAA"/>
    <property type="match status" value="1"/>
</dbReference>
<dbReference type="GO" id="GO:0003887">
    <property type="term" value="F:DNA-directed DNA polymerase activity"/>
    <property type="evidence" value="ECO:0007669"/>
    <property type="project" value="UniProtKB-KW"/>
</dbReference>
<comment type="caution">
    <text evidence="14">The sequence shown here is derived from an EMBL/GenBank/DDBJ whole genome shotgun (WGS) entry which is preliminary data.</text>
</comment>
<dbReference type="Pfam" id="PF12169">
    <property type="entry name" value="DNA_pol3_gamma3"/>
    <property type="match status" value="1"/>
</dbReference>
<feature type="compositionally biased region" description="Basic and acidic residues" evidence="12">
    <location>
        <begin position="15"/>
        <end position="24"/>
    </location>
</feature>
<dbReference type="GO" id="GO:0046872">
    <property type="term" value="F:metal ion binding"/>
    <property type="evidence" value="ECO:0007669"/>
    <property type="project" value="UniProtKB-KW"/>
</dbReference>
<keyword evidence="4" id="KW-0548">Nucleotidyltransferase</keyword>
<dbReference type="CDD" id="cd18137">
    <property type="entry name" value="HLD_clamp_pol_III_gamma_tau"/>
    <property type="match status" value="1"/>
</dbReference>
<keyword evidence="9" id="KW-0067">ATP-binding</keyword>
<dbReference type="EC" id="2.7.7.7" evidence="2"/>
<dbReference type="PANTHER" id="PTHR11669:SF0">
    <property type="entry name" value="PROTEIN STICHEL-LIKE 2"/>
    <property type="match status" value="1"/>
</dbReference>
<dbReference type="Gene3D" id="3.40.50.300">
    <property type="entry name" value="P-loop containing nucleotide triphosphate hydrolases"/>
    <property type="match status" value="1"/>
</dbReference>
<dbReference type="AlphaFoldDB" id="A0A4Z1E3L3"/>
<evidence type="ECO:0000256" key="5">
    <source>
        <dbReference type="ARBA" id="ARBA00022705"/>
    </source>
</evidence>
<comment type="similarity">
    <text evidence="1">Belongs to the DnaX/STICHEL family.</text>
</comment>
<dbReference type="NCBIfam" id="TIGR02397">
    <property type="entry name" value="dnaX_nterm"/>
    <property type="match status" value="1"/>
</dbReference>
<dbReference type="GO" id="GO:0006261">
    <property type="term" value="P:DNA-templated DNA replication"/>
    <property type="evidence" value="ECO:0007669"/>
    <property type="project" value="TreeGrafter"/>
</dbReference>
<evidence type="ECO:0000256" key="2">
    <source>
        <dbReference type="ARBA" id="ARBA00012417"/>
    </source>
</evidence>
<dbReference type="InterPro" id="IPR012763">
    <property type="entry name" value="DNA_pol_III_sug/sutau_N"/>
</dbReference>
<keyword evidence="7" id="KW-0547">Nucleotide-binding</keyword>
<keyword evidence="5" id="KW-0235">DNA replication</keyword>
<accession>A0A4Z1E3L3</accession>
<proteinExistence type="inferred from homology"/>
<keyword evidence="8" id="KW-0862">Zinc</keyword>
<feature type="compositionally biased region" description="Basic and acidic residues" evidence="12">
    <location>
        <begin position="661"/>
        <end position="671"/>
    </location>
</feature>
<keyword evidence="3" id="KW-0808">Transferase</keyword>
<dbReference type="NCBIfam" id="NF005846">
    <property type="entry name" value="PRK07764.1-6"/>
    <property type="match status" value="1"/>
</dbReference>
<feature type="compositionally biased region" description="Gly residues" evidence="12">
    <location>
        <begin position="616"/>
        <end position="640"/>
    </location>
</feature>
<dbReference type="GO" id="GO:0003677">
    <property type="term" value="F:DNA binding"/>
    <property type="evidence" value="ECO:0007669"/>
    <property type="project" value="InterPro"/>
</dbReference>
<dbReference type="SUPFAM" id="SSF48019">
    <property type="entry name" value="post-AAA+ oligomerization domain-like"/>
    <property type="match status" value="1"/>
</dbReference>
<dbReference type="SUPFAM" id="SSF52540">
    <property type="entry name" value="P-loop containing nucleoside triphosphate hydrolases"/>
    <property type="match status" value="1"/>
</dbReference>
<feature type="compositionally biased region" description="Low complexity" evidence="12">
    <location>
        <begin position="514"/>
        <end position="529"/>
    </location>
</feature>
<reference evidence="14 15" key="1">
    <citation type="submission" date="2018-11" db="EMBL/GenBank/DDBJ databases">
        <title>Complete genome sequencing of the Actinobacteria Serinibacter sp. K3-2.</title>
        <authorList>
            <person name="Rakitin A.L."/>
            <person name="Beletsky A.V."/>
            <person name="Mardanov A.V."/>
            <person name="Ravin N.V."/>
            <person name="Gromova A.S."/>
            <person name="Filippova S.N."/>
            <person name="Gal'Chenko V.F."/>
        </authorList>
    </citation>
    <scope>NUCLEOTIDE SEQUENCE [LARGE SCALE GENOMIC DNA]</scope>
    <source>
        <strain evidence="14 15">K3-2</strain>
    </source>
</reference>
<dbReference type="Pfam" id="PF13177">
    <property type="entry name" value="DNA_pol3_delta2"/>
    <property type="match status" value="1"/>
</dbReference>
<evidence type="ECO:0000256" key="12">
    <source>
        <dbReference type="SAM" id="MobiDB-lite"/>
    </source>
</evidence>
<organism evidence="14 15">
    <name type="scientific">Serinibacter arcticus</name>
    <dbReference type="NCBI Taxonomy" id="1655435"/>
    <lineage>
        <taxon>Bacteria</taxon>
        <taxon>Bacillati</taxon>
        <taxon>Actinomycetota</taxon>
        <taxon>Actinomycetes</taxon>
        <taxon>Micrococcales</taxon>
        <taxon>Beutenbergiaceae</taxon>
        <taxon>Serinibacter</taxon>
    </lineage>
</organism>
<evidence type="ECO:0000256" key="11">
    <source>
        <dbReference type="ARBA" id="ARBA00049244"/>
    </source>
</evidence>
<feature type="compositionally biased region" description="Low complexity" evidence="12">
    <location>
        <begin position="697"/>
        <end position="717"/>
    </location>
</feature>
<dbReference type="GO" id="GO:0009360">
    <property type="term" value="C:DNA polymerase III complex"/>
    <property type="evidence" value="ECO:0007669"/>
    <property type="project" value="InterPro"/>
</dbReference>
<feature type="region of interest" description="Disordered" evidence="12">
    <location>
        <begin position="435"/>
        <end position="537"/>
    </location>
</feature>
<dbReference type="Pfam" id="PF22608">
    <property type="entry name" value="DNAX_ATPase_lid"/>
    <property type="match status" value="1"/>
</dbReference>
<comment type="catalytic activity">
    <reaction evidence="11">
        <text>DNA(n) + a 2'-deoxyribonucleoside 5'-triphosphate = DNA(n+1) + diphosphate</text>
        <dbReference type="Rhea" id="RHEA:22508"/>
        <dbReference type="Rhea" id="RHEA-COMP:17339"/>
        <dbReference type="Rhea" id="RHEA-COMP:17340"/>
        <dbReference type="ChEBI" id="CHEBI:33019"/>
        <dbReference type="ChEBI" id="CHEBI:61560"/>
        <dbReference type="ChEBI" id="CHEBI:173112"/>
        <dbReference type="EC" id="2.7.7.7"/>
    </reaction>
</comment>
<evidence type="ECO:0000313" key="15">
    <source>
        <dbReference type="Proteomes" id="UP000297318"/>
    </source>
</evidence>
<dbReference type="PANTHER" id="PTHR11669">
    <property type="entry name" value="REPLICATION FACTOR C / DNA POLYMERASE III GAMMA-TAU SUBUNIT"/>
    <property type="match status" value="1"/>
</dbReference>
<evidence type="ECO:0000256" key="1">
    <source>
        <dbReference type="ARBA" id="ARBA00006360"/>
    </source>
</evidence>
<evidence type="ECO:0000256" key="10">
    <source>
        <dbReference type="ARBA" id="ARBA00022932"/>
    </source>
</evidence>
<dbReference type="Proteomes" id="UP000297318">
    <property type="component" value="Unassembled WGS sequence"/>
</dbReference>
<dbReference type="InterPro" id="IPR008921">
    <property type="entry name" value="DNA_pol3_clamp-load_cplx_C"/>
</dbReference>
<protein>
    <recommendedName>
        <fullName evidence="2">DNA-directed DNA polymerase</fullName>
        <ecNumber evidence="2">2.7.7.7</ecNumber>
    </recommendedName>
</protein>
<evidence type="ECO:0000259" key="13">
    <source>
        <dbReference type="SMART" id="SM00382"/>
    </source>
</evidence>
<name>A0A4Z1E3L3_9MICO</name>
<dbReference type="InterPro" id="IPR022754">
    <property type="entry name" value="DNA_pol_III_gamma-3"/>
</dbReference>
<keyword evidence="15" id="KW-1185">Reference proteome</keyword>
<feature type="region of interest" description="Disordered" evidence="12">
    <location>
        <begin position="812"/>
        <end position="835"/>
    </location>
</feature>
<dbReference type="Gene3D" id="1.20.272.10">
    <property type="match status" value="1"/>
</dbReference>
<dbReference type="EMBL" id="RHPJ01000001">
    <property type="protein sequence ID" value="TGO06594.1"/>
    <property type="molecule type" value="Genomic_DNA"/>
</dbReference>
<feature type="compositionally biased region" description="Low complexity" evidence="12">
    <location>
        <begin position="814"/>
        <end position="823"/>
    </location>
</feature>
<evidence type="ECO:0000256" key="6">
    <source>
        <dbReference type="ARBA" id="ARBA00022723"/>
    </source>
</evidence>
<dbReference type="Gene3D" id="1.10.8.60">
    <property type="match status" value="1"/>
</dbReference>
<keyword evidence="10" id="KW-0239">DNA-directed DNA polymerase</keyword>
<evidence type="ECO:0000313" key="14">
    <source>
        <dbReference type="EMBL" id="TGO06594.1"/>
    </source>
</evidence>